<accession>A0A9Q1CJL6</accession>
<reference evidence="1" key="1">
    <citation type="submission" date="2021-10" db="EMBL/GenBank/DDBJ databases">
        <title>Tropical sea cucumber genome reveals ecological adaptation and Cuvierian tubules defense mechanism.</title>
        <authorList>
            <person name="Chen T."/>
        </authorList>
    </citation>
    <scope>NUCLEOTIDE SEQUENCE</scope>
    <source>
        <strain evidence="1">Nanhai2018</strain>
        <tissue evidence="1">Muscle</tissue>
    </source>
</reference>
<sequence length="90" mass="10273">MTLEMGFIIQIQESLSITIINFLEMQMMTNMNGLLRPVAKDGMRLWVIRLQKQLSNIVNVIELITSGAFLNCLLFESGDPTFMWCIFGAK</sequence>
<dbReference type="Proteomes" id="UP001152320">
    <property type="component" value="Chromosome 2"/>
</dbReference>
<protein>
    <submittedName>
        <fullName evidence="1">Uncharacterized protein</fullName>
    </submittedName>
</protein>
<comment type="caution">
    <text evidence="1">The sequence shown here is derived from an EMBL/GenBank/DDBJ whole genome shotgun (WGS) entry which is preliminary data.</text>
</comment>
<name>A0A9Q1CJL6_HOLLE</name>
<proteinExistence type="predicted"/>
<dbReference type="AlphaFoldDB" id="A0A9Q1CJL6"/>
<dbReference type="EMBL" id="JAIZAY010000002">
    <property type="protein sequence ID" value="KAJ8046146.1"/>
    <property type="molecule type" value="Genomic_DNA"/>
</dbReference>
<organism evidence="1 2">
    <name type="scientific">Holothuria leucospilota</name>
    <name type="common">Black long sea cucumber</name>
    <name type="synonym">Mertensiothuria leucospilota</name>
    <dbReference type="NCBI Taxonomy" id="206669"/>
    <lineage>
        <taxon>Eukaryota</taxon>
        <taxon>Metazoa</taxon>
        <taxon>Echinodermata</taxon>
        <taxon>Eleutherozoa</taxon>
        <taxon>Echinozoa</taxon>
        <taxon>Holothuroidea</taxon>
        <taxon>Aspidochirotacea</taxon>
        <taxon>Aspidochirotida</taxon>
        <taxon>Holothuriidae</taxon>
        <taxon>Holothuria</taxon>
    </lineage>
</organism>
<keyword evidence="2" id="KW-1185">Reference proteome</keyword>
<evidence type="ECO:0000313" key="2">
    <source>
        <dbReference type="Proteomes" id="UP001152320"/>
    </source>
</evidence>
<gene>
    <name evidence="1" type="ORF">HOLleu_04724</name>
</gene>
<evidence type="ECO:0000313" key="1">
    <source>
        <dbReference type="EMBL" id="KAJ8046146.1"/>
    </source>
</evidence>